<accession>A0A8S5LUL2</accession>
<dbReference type="EMBL" id="BK014743">
    <property type="protein sequence ID" value="DAD73733.1"/>
    <property type="molecule type" value="Genomic_DNA"/>
</dbReference>
<name>A0A8S5LUL2_9CAUD</name>
<proteinExistence type="predicted"/>
<organism evidence="1">
    <name type="scientific">Podoviridae sp. ctrub15</name>
    <dbReference type="NCBI Taxonomy" id="2826581"/>
    <lineage>
        <taxon>Viruses</taxon>
        <taxon>Duplodnaviria</taxon>
        <taxon>Heunggongvirae</taxon>
        <taxon>Uroviricota</taxon>
        <taxon>Caudoviricetes</taxon>
    </lineage>
</organism>
<evidence type="ECO:0000313" key="1">
    <source>
        <dbReference type="EMBL" id="DAD73733.1"/>
    </source>
</evidence>
<protein>
    <submittedName>
        <fullName evidence="1">Uncharacterized protein</fullName>
    </submittedName>
</protein>
<reference evidence="1" key="1">
    <citation type="journal article" date="2021" name="Proc. Natl. Acad. Sci. U.S.A.">
        <title>A Catalog of Tens of Thousands of Viruses from Human Metagenomes Reveals Hidden Associations with Chronic Diseases.</title>
        <authorList>
            <person name="Tisza M.J."/>
            <person name="Buck C.B."/>
        </authorList>
    </citation>
    <scope>NUCLEOTIDE SEQUENCE</scope>
    <source>
        <strain evidence="1">Ctrub15</strain>
    </source>
</reference>
<sequence>MLLRSLLLEKTSVRHPDGFQILVAVDQLVNTLIGGFADETLSARLWRHHLAGEYTWAMRIVNGLFFWQNNHCLEAYESELFRRQYPEEYRNGNSKRNS</sequence>